<dbReference type="Pfam" id="PF01370">
    <property type="entry name" value="Epimerase"/>
    <property type="match status" value="1"/>
</dbReference>
<keyword evidence="3" id="KW-1185">Reference proteome</keyword>
<dbReference type="RefSeq" id="WP_120728234.1">
    <property type="nucleotide sequence ID" value="NZ_RBAK01000004.1"/>
</dbReference>
<sequence>MDVVGRGFVAQNLLPIADRHPRVTVLAAGVSTTVEDDAAEFQRETELVRRQADRCRREGRMLIFLSTASHSMYGSPPVAADEDYPVTPPEPYGRHKLALERELRAHGVDWLTLRLSHAVGPGQRGHQLLTSLMDQIRAGSVQLFQGNHRDLVDVRDVVAALDGLLAADVRNEVVNVASGTAYPIEDIIDGVEARLGCRAAREIIVDVDPNHTVVSVAKLRALAPAACPSGGPRYLDHLLDRYVGPSPVSWSERRQYVS</sequence>
<comment type="caution">
    <text evidence="2">The sequence shown here is derived from an EMBL/GenBank/DDBJ whole genome shotgun (WGS) entry which is preliminary data.</text>
</comment>
<dbReference type="AlphaFoldDB" id="A0A3A9ZJI1"/>
<dbReference type="SUPFAM" id="SSF51735">
    <property type="entry name" value="NAD(P)-binding Rossmann-fold domains"/>
    <property type="match status" value="1"/>
</dbReference>
<dbReference type="Gene3D" id="3.40.50.720">
    <property type="entry name" value="NAD(P)-binding Rossmann-like Domain"/>
    <property type="match status" value="1"/>
</dbReference>
<dbReference type="InterPro" id="IPR050177">
    <property type="entry name" value="Lipid_A_modif_metabolic_enz"/>
</dbReference>
<evidence type="ECO:0000259" key="1">
    <source>
        <dbReference type="Pfam" id="PF01370"/>
    </source>
</evidence>
<reference evidence="2 3" key="1">
    <citation type="journal article" date="2004" name="Syst. Appl. Microbiol.">
        <title>Cryptoendolithic actinomycetes from antarctic sandstone rock samples: Micromonospora endolithica sp. nov. and two isolates related to Micromonospora coerulea Jensen 1932.</title>
        <authorList>
            <person name="Hirsch P."/>
            <person name="Mevs U."/>
            <person name="Kroppenstedt R.M."/>
            <person name="Schumann P."/>
            <person name="Stackebrandt E."/>
        </authorList>
    </citation>
    <scope>NUCLEOTIDE SEQUENCE [LARGE SCALE GENOMIC DNA]</scope>
    <source>
        <strain evidence="2 3">JCM 12677</strain>
    </source>
</reference>
<dbReference type="InterPro" id="IPR036291">
    <property type="entry name" value="NAD(P)-bd_dom_sf"/>
</dbReference>
<feature type="domain" description="NAD-dependent epimerase/dehydratase" evidence="1">
    <location>
        <begin position="20"/>
        <end position="177"/>
    </location>
</feature>
<dbReference type="InterPro" id="IPR001509">
    <property type="entry name" value="Epimerase_deHydtase"/>
</dbReference>
<evidence type="ECO:0000313" key="2">
    <source>
        <dbReference type="EMBL" id="RKN47496.1"/>
    </source>
</evidence>
<dbReference type="EMBL" id="RBAK01000004">
    <property type="protein sequence ID" value="RKN47496.1"/>
    <property type="molecule type" value="Genomic_DNA"/>
</dbReference>
<evidence type="ECO:0000313" key="3">
    <source>
        <dbReference type="Proteomes" id="UP000281726"/>
    </source>
</evidence>
<protein>
    <submittedName>
        <fullName evidence="2">NAD-dependent epimerase/dehydratase family protein</fullName>
    </submittedName>
</protein>
<proteinExistence type="predicted"/>
<dbReference type="OrthoDB" id="3360397at2"/>
<dbReference type="Proteomes" id="UP000281726">
    <property type="component" value="Unassembled WGS sequence"/>
</dbReference>
<dbReference type="PANTHER" id="PTHR43245">
    <property type="entry name" value="BIFUNCTIONAL POLYMYXIN RESISTANCE PROTEIN ARNA"/>
    <property type="match status" value="1"/>
</dbReference>
<name>A0A3A9ZJI1_9ACTN</name>
<gene>
    <name evidence="2" type="ORF">D7223_11955</name>
</gene>
<accession>A0A3A9ZJI1</accession>
<organism evidence="2 3">
    <name type="scientific">Micromonospora endolithica</name>
    <dbReference type="NCBI Taxonomy" id="230091"/>
    <lineage>
        <taxon>Bacteria</taxon>
        <taxon>Bacillati</taxon>
        <taxon>Actinomycetota</taxon>
        <taxon>Actinomycetes</taxon>
        <taxon>Micromonosporales</taxon>
        <taxon>Micromonosporaceae</taxon>
        <taxon>Micromonospora</taxon>
    </lineage>
</organism>